<dbReference type="GO" id="GO:0005794">
    <property type="term" value="C:Golgi apparatus"/>
    <property type="evidence" value="ECO:0007669"/>
    <property type="project" value="TreeGrafter"/>
</dbReference>
<evidence type="ECO:0000313" key="8">
    <source>
        <dbReference type="EMBL" id="KAB0805556.1"/>
    </source>
</evidence>
<keyword evidence="6" id="KW-0812">Transmembrane</keyword>
<dbReference type="PIRSF" id="PIRSF015665">
    <property type="entry name" value="CHOPT"/>
    <property type="match status" value="1"/>
</dbReference>
<feature type="transmembrane region" description="Helical" evidence="6">
    <location>
        <begin position="51"/>
        <end position="75"/>
    </location>
</feature>
<organism evidence="7">
    <name type="scientific">Photinus pyralis</name>
    <name type="common">Common eastern firefly</name>
    <name type="synonym">Lampyris pyralis</name>
    <dbReference type="NCBI Taxonomy" id="7054"/>
    <lineage>
        <taxon>Eukaryota</taxon>
        <taxon>Metazoa</taxon>
        <taxon>Ecdysozoa</taxon>
        <taxon>Arthropoda</taxon>
        <taxon>Hexapoda</taxon>
        <taxon>Insecta</taxon>
        <taxon>Pterygota</taxon>
        <taxon>Neoptera</taxon>
        <taxon>Endopterygota</taxon>
        <taxon>Coleoptera</taxon>
        <taxon>Polyphaga</taxon>
        <taxon>Elateriformia</taxon>
        <taxon>Elateroidea</taxon>
        <taxon>Lampyridae</taxon>
        <taxon>Lampyrinae</taxon>
        <taxon>Photinus</taxon>
    </lineage>
</organism>
<dbReference type="Pfam" id="PF01066">
    <property type="entry name" value="CDP-OH_P_transf"/>
    <property type="match status" value="1"/>
</dbReference>
<reference evidence="8 9" key="2">
    <citation type="journal article" date="2018" name="Elife">
        <title>Firefly genomes illuminate parallel origins of bioluminescence in beetles.</title>
        <authorList>
            <person name="Fallon T.R."/>
            <person name="Lower S.E."/>
            <person name="Chang C.H."/>
            <person name="Bessho-Uehara M."/>
            <person name="Martin G.J."/>
            <person name="Bewick A.J."/>
            <person name="Behringer M."/>
            <person name="Debat H.J."/>
            <person name="Wong I."/>
            <person name="Day J.C."/>
            <person name="Suvorov A."/>
            <person name="Silva C.J."/>
            <person name="Stanger-Hall K.F."/>
            <person name="Hall D.W."/>
            <person name="Schmitz R.J."/>
            <person name="Nelson D.R."/>
            <person name="Lewis S.M."/>
            <person name="Shigenobu S."/>
            <person name="Bybee S.M."/>
            <person name="Larracuente A.M."/>
            <person name="Oba Y."/>
            <person name="Weng J.K."/>
        </authorList>
    </citation>
    <scope>NUCLEOTIDE SEQUENCE [LARGE SCALE GENOMIC DNA]</scope>
    <source>
        <strain evidence="8">1611_PpyrPB1</strain>
        <tissue evidence="8">Whole body</tissue>
    </source>
</reference>
<dbReference type="PANTHER" id="PTHR10414:SF71">
    <property type="entry name" value="FI05338P"/>
    <property type="match status" value="1"/>
</dbReference>
<dbReference type="OrthoDB" id="196717at2759"/>
<dbReference type="InParanoid" id="A0A1Y1M9L1"/>
<dbReference type="InterPro" id="IPR048254">
    <property type="entry name" value="CDP_ALCOHOL_P_TRANSF_CS"/>
</dbReference>
<feature type="transmembrane region" description="Helical" evidence="6">
    <location>
        <begin position="293"/>
        <end position="312"/>
    </location>
</feature>
<name>A0A1Y1M9L1_PHOPY</name>
<evidence type="ECO:0000313" key="9">
    <source>
        <dbReference type="Proteomes" id="UP000327044"/>
    </source>
</evidence>
<evidence type="ECO:0000256" key="4">
    <source>
        <dbReference type="ARBA" id="ARBA00023136"/>
    </source>
</evidence>
<dbReference type="InterPro" id="IPR000462">
    <property type="entry name" value="CDP-OH_P_trans"/>
</dbReference>
<evidence type="ECO:0008006" key="10">
    <source>
        <dbReference type="Google" id="ProtNLM"/>
    </source>
</evidence>
<dbReference type="InterPro" id="IPR043130">
    <property type="entry name" value="CDP-OH_PTrfase_TM_dom"/>
</dbReference>
<feature type="transmembrane region" description="Helical" evidence="6">
    <location>
        <begin position="227"/>
        <end position="247"/>
    </location>
</feature>
<dbReference type="Gene3D" id="1.20.120.1760">
    <property type="match status" value="1"/>
</dbReference>
<feature type="transmembrane region" description="Helical" evidence="6">
    <location>
        <begin position="324"/>
        <end position="343"/>
    </location>
</feature>
<dbReference type="GO" id="GO:0004307">
    <property type="term" value="F:ethanolaminephosphotransferase activity"/>
    <property type="evidence" value="ECO:0007669"/>
    <property type="project" value="TreeGrafter"/>
</dbReference>
<dbReference type="GO" id="GO:0005789">
    <property type="term" value="C:endoplasmic reticulum membrane"/>
    <property type="evidence" value="ECO:0007669"/>
    <property type="project" value="TreeGrafter"/>
</dbReference>
<evidence type="ECO:0000256" key="1">
    <source>
        <dbReference type="ARBA" id="ARBA00004370"/>
    </source>
</evidence>
<accession>A0A1Y1M9L1</accession>
<evidence type="ECO:0000256" key="5">
    <source>
        <dbReference type="RuleBase" id="RU003750"/>
    </source>
</evidence>
<reference evidence="8" key="3">
    <citation type="submission" date="2019-08" db="EMBL/GenBank/DDBJ databases">
        <authorList>
            <consortium name="Photinus pyralis genome working group"/>
            <person name="Fallon T.R."/>
            <person name="Sander Lower S.E."/>
            <person name="Weng J.-K."/>
        </authorList>
    </citation>
    <scope>NUCLEOTIDE SEQUENCE</scope>
    <source>
        <strain evidence="8">1611_PpyrPB1</strain>
        <tissue evidence="8">Whole body</tissue>
    </source>
</reference>
<dbReference type="PROSITE" id="PS00379">
    <property type="entry name" value="CDP_ALCOHOL_P_TRANSF"/>
    <property type="match status" value="1"/>
</dbReference>
<evidence type="ECO:0000256" key="3">
    <source>
        <dbReference type="ARBA" id="ARBA00022679"/>
    </source>
</evidence>
<dbReference type="EMBL" id="GEZM01042257">
    <property type="protein sequence ID" value="JAV80007.1"/>
    <property type="molecule type" value="Transcribed_RNA"/>
</dbReference>
<dbReference type="AlphaFoldDB" id="A0A1Y1M9L1"/>
<evidence type="ECO:0000313" key="7">
    <source>
        <dbReference type="EMBL" id="JAV80007.1"/>
    </source>
</evidence>
<reference evidence="7" key="1">
    <citation type="journal article" date="2016" name="Sci. Rep.">
        <title>Molecular characterization of firefly nuptial gifts: a multi-omics approach sheds light on postcopulatory sexual selection.</title>
        <authorList>
            <person name="Al-Wathiqui N."/>
            <person name="Fallon T.R."/>
            <person name="South A."/>
            <person name="Weng J.K."/>
            <person name="Lewis S.M."/>
        </authorList>
    </citation>
    <scope>NUCLEOTIDE SEQUENCE</scope>
</reference>
<proteinExistence type="inferred from homology"/>
<keyword evidence="9" id="KW-1185">Reference proteome</keyword>
<evidence type="ECO:0000256" key="6">
    <source>
        <dbReference type="SAM" id="Phobius"/>
    </source>
</evidence>
<feature type="transmembrane region" description="Helical" evidence="6">
    <location>
        <begin position="349"/>
        <end position="369"/>
    </location>
</feature>
<keyword evidence="6" id="KW-1133">Transmembrane helix</keyword>
<dbReference type="Proteomes" id="UP000327044">
    <property type="component" value="Unassembled WGS sequence"/>
</dbReference>
<dbReference type="FunCoup" id="A0A1Y1M9L1">
    <property type="interactions" value="1460"/>
</dbReference>
<keyword evidence="3 5" id="KW-0808">Transferase</keyword>
<feature type="transmembrane region" description="Helical" evidence="6">
    <location>
        <begin position="87"/>
        <end position="105"/>
    </location>
</feature>
<dbReference type="FunFam" id="1.20.120.1760:FF:000016">
    <property type="entry name" value="ethanolaminephosphotransferase 1"/>
    <property type="match status" value="1"/>
</dbReference>
<comment type="subcellular location">
    <subcellularLocation>
        <location evidence="1">Membrane</location>
    </subcellularLocation>
</comment>
<dbReference type="PANTHER" id="PTHR10414">
    <property type="entry name" value="ETHANOLAMINEPHOSPHOTRANSFERASE"/>
    <property type="match status" value="1"/>
</dbReference>
<dbReference type="EMBL" id="GEZM01042256">
    <property type="protein sequence ID" value="JAV80008.1"/>
    <property type="molecule type" value="Transcribed_RNA"/>
</dbReference>
<sequence>MDKHYLTTEQLVGFENYKYSCKDTSPLSKYVMHPYWNCVVEYCPKWVAPNLLTFIGFLFAVGIFLLFTIMDYYILASDDDYPDVSPLPKWTFIVAAIFMFVAYTLDGIDGKQARRTGSSSPLGELFDHGIDSYTASLIPITVFSVFGRGEKFSLNSYHMYFLLWNILINFHLCHWEKYNTGVLFLPWGYDITMCITVIMFIITGIWGYQMWQFVLPGGITLGKLLEIIIYGTALLSNLPTVLWNVYLSYKDRTGYGRSLLEALRPFSSVVIFFLICMGWVLNSPGQILDTDPRPIFFITGTIFSNICCRLIVAQMSSSRSEAFNMLLIPTALVTFLSVITRSARLEFGLAYSLCVFVALAHVHYGCCVVRQMCRHFRINCFSLKPHAD</sequence>
<keyword evidence="4 6" id="KW-0472">Membrane</keyword>
<dbReference type="EMBL" id="VVIM01000001">
    <property type="protein sequence ID" value="KAB0805556.1"/>
    <property type="molecule type" value="Genomic_DNA"/>
</dbReference>
<gene>
    <name evidence="8" type="ORF">PPYR_02526</name>
</gene>
<dbReference type="GO" id="GO:0006646">
    <property type="term" value="P:phosphatidylethanolamine biosynthetic process"/>
    <property type="evidence" value="ECO:0007669"/>
    <property type="project" value="TreeGrafter"/>
</dbReference>
<dbReference type="InterPro" id="IPR014472">
    <property type="entry name" value="CHOPT"/>
</dbReference>
<protein>
    <recommendedName>
        <fullName evidence="10">Ethanolaminephosphotransferase 1</fullName>
    </recommendedName>
</protein>
<feature type="transmembrane region" description="Helical" evidence="6">
    <location>
        <begin position="259"/>
        <end position="281"/>
    </location>
</feature>
<feature type="transmembrane region" description="Helical" evidence="6">
    <location>
        <begin position="187"/>
        <end position="207"/>
    </location>
</feature>
<comment type="similarity">
    <text evidence="2 5">Belongs to the CDP-alcohol phosphatidyltransferase class-I family.</text>
</comment>
<evidence type="ECO:0000256" key="2">
    <source>
        <dbReference type="ARBA" id="ARBA00010441"/>
    </source>
</evidence>